<evidence type="ECO:0000313" key="1">
    <source>
        <dbReference type="EMBL" id="SFP11803.1"/>
    </source>
</evidence>
<sequence>MENTSILVIGTHPEILQTVLRLINNNPLWKATGTTSPEEAKDIFLKNSFDLVLIGAGIDKDTDEALRTFFRQNNDKIAIAQHYGGGSGLLYTEIAQAIHQK</sequence>
<dbReference type="Proteomes" id="UP000199306">
    <property type="component" value="Unassembled WGS sequence"/>
</dbReference>
<name>A0A1I5MQL1_9BACT</name>
<dbReference type="AlphaFoldDB" id="A0A1I5MQL1"/>
<protein>
    <recommendedName>
        <fullName evidence="3">Response regulator receiver domain-containing protein</fullName>
    </recommendedName>
</protein>
<gene>
    <name evidence="1" type="ORF">SAMN04515674_101404</name>
</gene>
<reference evidence="1 2" key="1">
    <citation type="submission" date="2016-10" db="EMBL/GenBank/DDBJ databases">
        <authorList>
            <person name="de Groot N.N."/>
        </authorList>
    </citation>
    <scope>NUCLEOTIDE SEQUENCE [LARGE SCALE GENOMIC DNA]</scope>
    <source>
        <strain evidence="2">E92,LMG 26720,CCM 7988</strain>
    </source>
</reference>
<dbReference type="RefSeq" id="WP_218159134.1">
    <property type="nucleotide sequence ID" value="NZ_FOXH01000001.1"/>
</dbReference>
<organism evidence="1 2">
    <name type="scientific">Pseudarcicella hirudinis</name>
    <dbReference type="NCBI Taxonomy" id="1079859"/>
    <lineage>
        <taxon>Bacteria</taxon>
        <taxon>Pseudomonadati</taxon>
        <taxon>Bacteroidota</taxon>
        <taxon>Cytophagia</taxon>
        <taxon>Cytophagales</taxon>
        <taxon>Flectobacillaceae</taxon>
        <taxon>Pseudarcicella</taxon>
    </lineage>
</organism>
<proteinExistence type="predicted"/>
<dbReference type="EMBL" id="FOXH01000001">
    <property type="protein sequence ID" value="SFP11803.1"/>
    <property type="molecule type" value="Genomic_DNA"/>
</dbReference>
<keyword evidence="2" id="KW-1185">Reference proteome</keyword>
<evidence type="ECO:0008006" key="3">
    <source>
        <dbReference type="Google" id="ProtNLM"/>
    </source>
</evidence>
<evidence type="ECO:0000313" key="2">
    <source>
        <dbReference type="Proteomes" id="UP000199306"/>
    </source>
</evidence>
<dbReference type="STRING" id="1079859.SAMN04515674_101404"/>
<accession>A0A1I5MQL1</accession>